<evidence type="ECO:0000313" key="1">
    <source>
        <dbReference type="EMBL" id="PRP68727.1"/>
    </source>
</evidence>
<evidence type="ECO:0000313" key="2">
    <source>
        <dbReference type="Proteomes" id="UP000239469"/>
    </source>
</evidence>
<dbReference type="OrthoDB" id="8595660at2"/>
<sequence length="78" mass="8679">MFATATHAPAAAHSRHLLAANTACYEPRPLAGYRVQFQQPRTRRRVDNLILLARSMGEALDRADTLLPGYLMSGWGKK</sequence>
<name>A0A2S9WZ24_9NEIS</name>
<gene>
    <name evidence="1" type="ORF">BUE93_20910</name>
</gene>
<comment type="caution">
    <text evidence="1">The sequence shown here is derived from an EMBL/GenBank/DDBJ whole genome shotgun (WGS) entry which is preliminary data.</text>
</comment>
<reference evidence="1 2" key="1">
    <citation type="submission" date="2017-01" db="EMBL/GenBank/DDBJ databases">
        <title>New insights into the genetic diversity of Chromobacterium isolated from tropical freshwater lake.</title>
        <authorList>
            <person name="Santos A.B."/>
            <person name="Nascimento A.M."/>
            <person name="Da Silva P.C."/>
        </authorList>
    </citation>
    <scope>NUCLEOTIDE SEQUENCE [LARGE SCALE GENOMIC DNA]</scope>
    <source>
        <strain evidence="1 2">56AF</strain>
    </source>
</reference>
<dbReference type="AlphaFoldDB" id="A0A2S9WZ24"/>
<organism evidence="1 2">
    <name type="scientific">Chromobacterium amazonense</name>
    <dbReference type="NCBI Taxonomy" id="1382803"/>
    <lineage>
        <taxon>Bacteria</taxon>
        <taxon>Pseudomonadati</taxon>
        <taxon>Pseudomonadota</taxon>
        <taxon>Betaproteobacteria</taxon>
        <taxon>Neisseriales</taxon>
        <taxon>Chromobacteriaceae</taxon>
        <taxon>Chromobacterium</taxon>
    </lineage>
</organism>
<dbReference type="Proteomes" id="UP000239469">
    <property type="component" value="Unassembled WGS sequence"/>
</dbReference>
<dbReference type="RefSeq" id="WP_106078136.1">
    <property type="nucleotide sequence ID" value="NZ_MTBD01000058.1"/>
</dbReference>
<dbReference type="EMBL" id="MTBD01000058">
    <property type="protein sequence ID" value="PRP68727.1"/>
    <property type="molecule type" value="Genomic_DNA"/>
</dbReference>
<proteinExistence type="predicted"/>
<accession>A0A2S9WZ24</accession>
<protein>
    <submittedName>
        <fullName evidence="1">Uncharacterized protein</fullName>
    </submittedName>
</protein>